<reference evidence="2" key="1">
    <citation type="submission" date="2021-01" db="EMBL/GenBank/DDBJ databases">
        <authorList>
            <person name="Corre E."/>
            <person name="Pelletier E."/>
            <person name="Niang G."/>
            <person name="Scheremetjew M."/>
            <person name="Finn R."/>
            <person name="Kale V."/>
            <person name="Holt S."/>
            <person name="Cochrane G."/>
            <person name="Meng A."/>
            <person name="Brown T."/>
            <person name="Cohen L."/>
        </authorList>
    </citation>
    <scope>NUCLEOTIDE SEQUENCE</scope>
    <source>
        <strain evidence="2">Pop2</strain>
    </source>
</reference>
<feature type="compositionally biased region" description="Low complexity" evidence="1">
    <location>
        <begin position="137"/>
        <end position="149"/>
    </location>
</feature>
<sequence>MSSFDDDSSDSDEDVPLAMLGGKNLRSPDNGNDSGDDDGDENEFDDENDDESSYASEDESDDERGENGDTSSESDSDDDVPLSALKSVKSPTKKKKSTSSSSSSSSKKKKTPAKEKTVAKKKTPTKKKAPTPKKKAASNGMSKSKSASSGDLVTVSSELYSKSEKGRLINALLCRWWYAMTWPNPKTTPSSPPAGYDALDGFPGVFVCTSGDQVGAIHDTRDHATCPNFRNFARKDAEELRSLLITAIDKQKEILVEHEGEGTDTEKELDVLRKWAKKLNSSKADKEAEKVLKAAKLSIK</sequence>
<organism evidence="2">
    <name type="scientific">Ditylum brightwellii</name>
    <dbReference type="NCBI Taxonomy" id="49249"/>
    <lineage>
        <taxon>Eukaryota</taxon>
        <taxon>Sar</taxon>
        <taxon>Stramenopiles</taxon>
        <taxon>Ochrophyta</taxon>
        <taxon>Bacillariophyta</taxon>
        <taxon>Mediophyceae</taxon>
        <taxon>Lithodesmiophycidae</taxon>
        <taxon>Lithodesmiales</taxon>
        <taxon>Lithodesmiaceae</taxon>
        <taxon>Ditylum</taxon>
    </lineage>
</organism>
<evidence type="ECO:0000256" key="1">
    <source>
        <dbReference type="SAM" id="MobiDB-lite"/>
    </source>
</evidence>
<dbReference type="AlphaFoldDB" id="A0A6U3Q806"/>
<proteinExistence type="predicted"/>
<feature type="compositionally biased region" description="Basic residues" evidence="1">
    <location>
        <begin position="119"/>
        <end position="136"/>
    </location>
</feature>
<accession>A0A6U3Q806</accession>
<gene>
    <name evidence="2" type="ORF">DBRI1063_LOCUS6667</name>
</gene>
<dbReference type="EMBL" id="HBGN01010383">
    <property type="protein sequence ID" value="CAD9321755.1"/>
    <property type="molecule type" value="Transcribed_RNA"/>
</dbReference>
<protein>
    <submittedName>
        <fullName evidence="2">Uncharacterized protein</fullName>
    </submittedName>
</protein>
<evidence type="ECO:0000313" key="2">
    <source>
        <dbReference type="EMBL" id="CAD9321755.1"/>
    </source>
</evidence>
<feature type="region of interest" description="Disordered" evidence="1">
    <location>
        <begin position="1"/>
        <end position="153"/>
    </location>
</feature>
<feature type="compositionally biased region" description="Acidic residues" evidence="1">
    <location>
        <begin position="34"/>
        <end position="64"/>
    </location>
</feature>
<name>A0A6U3Q806_9STRA</name>
<feature type="compositionally biased region" description="Acidic residues" evidence="1">
    <location>
        <begin position="1"/>
        <end position="15"/>
    </location>
</feature>